<evidence type="ECO:0000313" key="2">
    <source>
        <dbReference type="EMBL" id="QHS61231.1"/>
    </source>
</evidence>
<evidence type="ECO:0000313" key="3">
    <source>
        <dbReference type="Proteomes" id="UP000476411"/>
    </source>
</evidence>
<reference evidence="2 3" key="1">
    <citation type="submission" date="2020-01" db="EMBL/GenBank/DDBJ databases">
        <title>Complete genome sequence of Chitinophaga sp. H33E-04 isolated from quinoa roots.</title>
        <authorList>
            <person name="Weon H.-Y."/>
            <person name="Lee S.A."/>
        </authorList>
    </citation>
    <scope>NUCLEOTIDE SEQUENCE [LARGE SCALE GENOMIC DNA]</scope>
    <source>
        <strain evidence="2 3">H33E-04</strain>
    </source>
</reference>
<keyword evidence="3" id="KW-1185">Reference proteome</keyword>
<organism evidence="2 3">
    <name type="scientific">Chitinophaga agri</name>
    <dbReference type="NCBI Taxonomy" id="2703787"/>
    <lineage>
        <taxon>Bacteria</taxon>
        <taxon>Pseudomonadati</taxon>
        <taxon>Bacteroidota</taxon>
        <taxon>Chitinophagia</taxon>
        <taxon>Chitinophagales</taxon>
        <taxon>Chitinophagaceae</taxon>
        <taxon>Chitinophaga</taxon>
    </lineage>
</organism>
<feature type="chain" id="PRO_5025623133" evidence="1">
    <location>
        <begin position="22"/>
        <end position="258"/>
    </location>
</feature>
<dbReference type="RefSeq" id="WP_162332908.1">
    <property type="nucleotide sequence ID" value="NZ_CP048113.1"/>
</dbReference>
<dbReference type="AlphaFoldDB" id="A0A6B9ZIA2"/>
<feature type="signal peptide" evidence="1">
    <location>
        <begin position="1"/>
        <end position="21"/>
    </location>
</feature>
<dbReference type="KEGG" id="chih:GWR21_16980"/>
<protein>
    <submittedName>
        <fullName evidence="2">PorT family protein</fullName>
    </submittedName>
</protein>
<accession>A0A6B9ZIA2</accession>
<dbReference type="Proteomes" id="UP000476411">
    <property type="component" value="Chromosome"/>
</dbReference>
<evidence type="ECO:0000256" key="1">
    <source>
        <dbReference type="SAM" id="SignalP"/>
    </source>
</evidence>
<dbReference type="EMBL" id="CP048113">
    <property type="protein sequence ID" value="QHS61231.1"/>
    <property type="molecule type" value="Genomic_DNA"/>
</dbReference>
<sequence>MKHKFYLIPSLLCLLQLPVFSQEQKTDTTREVTMTITKTYTSHRRSYTTFGGEGALLSFGRDIRDAGKHVPSIPRFTLFFNIGTNYNYDFNRNFGFFSGINLKNIGLITKDDIDSVKLKRRVYTLGVPLGFKIGDLRRGVYFFAGGSYDLAFNYKEKKFINGDKKEKFNEWFSDRTPLLMPSLFAGLNMAPGFGVKVQYYPNNFFNKEYKETGNSGGAAYPYQQLDAQLIFVSLHCEIRGRYHHEKIKKKTIRYQKNF</sequence>
<proteinExistence type="predicted"/>
<name>A0A6B9ZIA2_9BACT</name>
<keyword evidence="1" id="KW-0732">Signal</keyword>
<gene>
    <name evidence="2" type="ORF">GWR21_16980</name>
</gene>